<evidence type="ECO:0000256" key="2">
    <source>
        <dbReference type="ARBA" id="ARBA00022540"/>
    </source>
</evidence>
<dbReference type="Pfam" id="PF05198">
    <property type="entry name" value="IF3_N"/>
    <property type="match status" value="1"/>
</dbReference>
<dbReference type="AlphaFoldDB" id="A0A9D2BV20"/>
<evidence type="ECO:0000313" key="9">
    <source>
        <dbReference type="EMBL" id="HIX95136.1"/>
    </source>
</evidence>
<dbReference type="HAMAP" id="MF_00080">
    <property type="entry name" value="IF_3"/>
    <property type="match status" value="1"/>
</dbReference>
<dbReference type="GO" id="GO:0005829">
    <property type="term" value="C:cytosol"/>
    <property type="evidence" value="ECO:0007669"/>
    <property type="project" value="TreeGrafter"/>
</dbReference>
<keyword evidence="4" id="KW-0963">Cytoplasm</keyword>
<dbReference type="PANTHER" id="PTHR10938:SF0">
    <property type="entry name" value="TRANSLATION INITIATION FACTOR IF-3, MITOCHONDRIAL"/>
    <property type="match status" value="1"/>
</dbReference>
<accession>A0A9D2BV20</accession>
<dbReference type="Gene3D" id="3.10.20.80">
    <property type="entry name" value="Translation initiation factor 3 (IF-3), N-terminal domain"/>
    <property type="match status" value="1"/>
</dbReference>
<reference evidence="9" key="2">
    <citation type="submission" date="2021-04" db="EMBL/GenBank/DDBJ databases">
        <authorList>
            <person name="Gilroy R."/>
        </authorList>
    </citation>
    <scope>NUCLEOTIDE SEQUENCE</scope>
    <source>
        <strain evidence="9">ChiHecec2B26-7398</strain>
    </source>
</reference>
<protein>
    <recommendedName>
        <fullName evidence="4 5">Translation initiation factor IF-3</fullName>
    </recommendedName>
</protein>
<dbReference type="EMBL" id="DXEI01000101">
    <property type="protein sequence ID" value="HIX95136.1"/>
    <property type="molecule type" value="Genomic_DNA"/>
</dbReference>
<keyword evidence="2 4" id="KW-0396">Initiation factor</keyword>
<proteinExistence type="inferred from homology"/>
<feature type="domain" description="Translation initiation factor 3 C-terminal" evidence="7">
    <location>
        <begin position="111"/>
        <end position="195"/>
    </location>
</feature>
<comment type="subunit">
    <text evidence="4 6">Monomer.</text>
</comment>
<evidence type="ECO:0000256" key="4">
    <source>
        <dbReference type="HAMAP-Rule" id="MF_00080"/>
    </source>
</evidence>
<evidence type="ECO:0000256" key="3">
    <source>
        <dbReference type="ARBA" id="ARBA00022917"/>
    </source>
</evidence>
<dbReference type="GO" id="GO:0016020">
    <property type="term" value="C:membrane"/>
    <property type="evidence" value="ECO:0007669"/>
    <property type="project" value="TreeGrafter"/>
</dbReference>
<keyword evidence="3 4" id="KW-0648">Protein biosynthesis</keyword>
<dbReference type="InterPro" id="IPR036788">
    <property type="entry name" value="T_IF-3_C_sf"/>
</dbReference>
<comment type="caution">
    <text evidence="9">The sequence shown here is derived from an EMBL/GenBank/DDBJ whole genome shotgun (WGS) entry which is preliminary data.</text>
</comment>
<evidence type="ECO:0000256" key="5">
    <source>
        <dbReference type="NCBIfam" id="TIGR00168"/>
    </source>
</evidence>
<evidence type="ECO:0000259" key="7">
    <source>
        <dbReference type="Pfam" id="PF00707"/>
    </source>
</evidence>
<name>A0A9D2BV20_9FIRM</name>
<dbReference type="InterPro" id="IPR019814">
    <property type="entry name" value="Translation_initiation_fac_3_N"/>
</dbReference>
<dbReference type="InterPro" id="IPR036787">
    <property type="entry name" value="T_IF-3_N_sf"/>
</dbReference>
<evidence type="ECO:0000256" key="6">
    <source>
        <dbReference type="RuleBase" id="RU000646"/>
    </source>
</evidence>
<evidence type="ECO:0000313" key="10">
    <source>
        <dbReference type="Proteomes" id="UP000886751"/>
    </source>
</evidence>
<comment type="subcellular location">
    <subcellularLocation>
        <location evidence="4 6">Cytoplasm</location>
    </subcellularLocation>
</comment>
<dbReference type="FunFam" id="3.30.110.10:FF:000001">
    <property type="entry name" value="Translation initiation factor IF-3"/>
    <property type="match status" value="1"/>
</dbReference>
<dbReference type="Gene3D" id="3.30.110.10">
    <property type="entry name" value="Translation initiation factor 3 (IF-3), C-terminal domain"/>
    <property type="match status" value="1"/>
</dbReference>
<reference evidence="9" key="1">
    <citation type="journal article" date="2021" name="PeerJ">
        <title>Extensive microbial diversity within the chicken gut microbiome revealed by metagenomics and culture.</title>
        <authorList>
            <person name="Gilroy R."/>
            <person name="Ravi A."/>
            <person name="Getino M."/>
            <person name="Pursley I."/>
            <person name="Horton D.L."/>
            <person name="Alikhan N.F."/>
            <person name="Baker D."/>
            <person name="Gharbi K."/>
            <person name="Hall N."/>
            <person name="Watson M."/>
            <person name="Adriaenssens E.M."/>
            <person name="Foster-Nyarko E."/>
            <person name="Jarju S."/>
            <person name="Secka A."/>
            <person name="Antonio M."/>
            <person name="Oren A."/>
            <person name="Chaudhuri R.R."/>
            <person name="La Ragione R."/>
            <person name="Hildebrand F."/>
            <person name="Pallen M.J."/>
        </authorList>
    </citation>
    <scope>NUCLEOTIDE SEQUENCE</scope>
    <source>
        <strain evidence="9">ChiHecec2B26-7398</strain>
    </source>
</reference>
<dbReference type="SUPFAM" id="SSF54364">
    <property type="entry name" value="Translation initiation factor IF3, N-terminal domain"/>
    <property type="match status" value="1"/>
</dbReference>
<dbReference type="GO" id="GO:0032790">
    <property type="term" value="P:ribosome disassembly"/>
    <property type="evidence" value="ECO:0007669"/>
    <property type="project" value="TreeGrafter"/>
</dbReference>
<dbReference type="InterPro" id="IPR001288">
    <property type="entry name" value="Translation_initiation_fac_3"/>
</dbReference>
<dbReference type="FunFam" id="3.10.20.80:FF:000001">
    <property type="entry name" value="Translation initiation factor IF-3"/>
    <property type="match status" value="1"/>
</dbReference>
<comment type="function">
    <text evidence="4 6">IF-3 binds to the 30S ribosomal subunit and shifts the equilibrium between 70S ribosomes and their 50S and 30S subunits in favor of the free subunits, thus enhancing the availability of 30S subunits on which protein synthesis initiation begins.</text>
</comment>
<dbReference type="NCBIfam" id="TIGR00168">
    <property type="entry name" value="infC"/>
    <property type="match status" value="1"/>
</dbReference>
<dbReference type="Proteomes" id="UP000886751">
    <property type="component" value="Unassembled WGS sequence"/>
</dbReference>
<comment type="similarity">
    <text evidence="1 4 6">Belongs to the IF-3 family.</text>
</comment>
<gene>
    <name evidence="4 9" type="primary">infC</name>
    <name evidence="9" type="ORF">H9846_06735</name>
</gene>
<dbReference type="PANTHER" id="PTHR10938">
    <property type="entry name" value="TRANSLATION INITIATION FACTOR IF-3"/>
    <property type="match status" value="1"/>
</dbReference>
<dbReference type="GO" id="GO:0003743">
    <property type="term" value="F:translation initiation factor activity"/>
    <property type="evidence" value="ECO:0007669"/>
    <property type="project" value="UniProtKB-UniRule"/>
</dbReference>
<sequence>MFGGCFYGSRFYHLSYTCGRCVPIASNSNSKELEINEQIRDKEIRLIGADGAQLGIMSPRDALRMAIDKDLDLVKVAPQAKPPVCKILDYGKYRFEMQKREKEAKKNQKVVEIKEIRLSLNIDTNDFNTKANQAAKFLQQGHKLKVSIRFRGREMAHTSLGLDVHKRFAEALAGKGVVDKQPKLEGRSMMMFMSPVPNK</sequence>
<dbReference type="SUPFAM" id="SSF55200">
    <property type="entry name" value="Translation initiation factor IF3, C-terminal domain"/>
    <property type="match status" value="1"/>
</dbReference>
<feature type="domain" description="Translation initiation factor 3 N-terminal" evidence="8">
    <location>
        <begin position="35"/>
        <end position="104"/>
    </location>
</feature>
<dbReference type="PROSITE" id="PS00938">
    <property type="entry name" value="IF3"/>
    <property type="match status" value="1"/>
</dbReference>
<evidence type="ECO:0000259" key="8">
    <source>
        <dbReference type="Pfam" id="PF05198"/>
    </source>
</evidence>
<dbReference type="Pfam" id="PF00707">
    <property type="entry name" value="IF3_C"/>
    <property type="match status" value="1"/>
</dbReference>
<dbReference type="GO" id="GO:0043022">
    <property type="term" value="F:ribosome binding"/>
    <property type="evidence" value="ECO:0007669"/>
    <property type="project" value="UniProtKB-ARBA"/>
</dbReference>
<evidence type="ECO:0000256" key="1">
    <source>
        <dbReference type="ARBA" id="ARBA00005439"/>
    </source>
</evidence>
<dbReference type="InterPro" id="IPR019813">
    <property type="entry name" value="Translation_initiation_fac3_CS"/>
</dbReference>
<organism evidence="9 10">
    <name type="scientific">Candidatus Gemmiger excrementipullorum</name>
    <dbReference type="NCBI Taxonomy" id="2838610"/>
    <lineage>
        <taxon>Bacteria</taxon>
        <taxon>Bacillati</taxon>
        <taxon>Bacillota</taxon>
        <taxon>Clostridia</taxon>
        <taxon>Eubacteriales</taxon>
        <taxon>Gemmiger</taxon>
    </lineage>
</organism>
<dbReference type="InterPro" id="IPR019815">
    <property type="entry name" value="Translation_initiation_fac_3_C"/>
</dbReference>